<comment type="subcellular location">
    <subcellularLocation>
        <location evidence="1">Membrane</location>
        <topology evidence="1">Single-pass type II membrane protein</topology>
    </subcellularLocation>
</comment>
<dbReference type="GO" id="GO:0016020">
    <property type="term" value="C:membrane"/>
    <property type="evidence" value="ECO:0007669"/>
    <property type="project" value="UniProtKB-SubCell"/>
</dbReference>
<dbReference type="InterPro" id="IPR003406">
    <property type="entry name" value="Glyco_trans_14"/>
</dbReference>
<proteinExistence type="predicted"/>
<accession>A0AAN7M294</accession>
<evidence type="ECO:0000256" key="2">
    <source>
        <dbReference type="ARBA" id="ARBA00022676"/>
    </source>
</evidence>
<evidence type="ECO:0000313" key="7">
    <source>
        <dbReference type="EMBL" id="KAK4797730.1"/>
    </source>
</evidence>
<dbReference type="PANTHER" id="PTHR31042">
    <property type="entry name" value="CORE-2/I-BRANCHING BETA-1,6-N-ACETYLGLUCOSAMINYLTRANSFERASE FAMILY PROTEIN-RELATED"/>
    <property type="match status" value="1"/>
</dbReference>
<evidence type="ECO:0000256" key="3">
    <source>
        <dbReference type="ARBA" id="ARBA00022679"/>
    </source>
</evidence>
<evidence type="ECO:0000256" key="1">
    <source>
        <dbReference type="ARBA" id="ARBA00004606"/>
    </source>
</evidence>
<keyword evidence="8" id="KW-1185">Reference proteome</keyword>
<sequence>MKTAKGWRLGMGDLKLLSGHRHARAQLRRPVWIIILISFFILFLILVYVYPPQSSSACYIFSSRGCKALSVWLPPVPVREFTDEEIASRVVIKEILSTPPIEIRNPKIAFMFLSSGSLPFEKLWDKFFRGHEERFTVYVHSSKGKPVHVSRYFINRDIRSEQVHE</sequence>
<comment type="caution">
    <text evidence="7">The sequence shown here is derived from an EMBL/GenBank/DDBJ whole genome shotgun (WGS) entry which is preliminary data.</text>
</comment>
<evidence type="ECO:0000313" key="8">
    <source>
        <dbReference type="Proteomes" id="UP001346149"/>
    </source>
</evidence>
<keyword evidence="6" id="KW-0812">Transmembrane</keyword>
<gene>
    <name evidence="7" type="ORF">SAY86_030056</name>
</gene>
<protein>
    <submittedName>
        <fullName evidence="7">Uncharacterized protein</fullName>
    </submittedName>
</protein>
<dbReference type="PANTHER" id="PTHR31042:SF150">
    <property type="entry name" value="OS06G0661900 PROTEIN"/>
    <property type="match status" value="1"/>
</dbReference>
<keyword evidence="2" id="KW-0328">Glycosyltransferase</keyword>
<evidence type="ECO:0000256" key="5">
    <source>
        <dbReference type="ARBA" id="ARBA00023180"/>
    </source>
</evidence>
<organism evidence="7 8">
    <name type="scientific">Trapa natans</name>
    <name type="common">Water chestnut</name>
    <dbReference type="NCBI Taxonomy" id="22666"/>
    <lineage>
        <taxon>Eukaryota</taxon>
        <taxon>Viridiplantae</taxon>
        <taxon>Streptophyta</taxon>
        <taxon>Embryophyta</taxon>
        <taxon>Tracheophyta</taxon>
        <taxon>Spermatophyta</taxon>
        <taxon>Magnoliopsida</taxon>
        <taxon>eudicotyledons</taxon>
        <taxon>Gunneridae</taxon>
        <taxon>Pentapetalae</taxon>
        <taxon>rosids</taxon>
        <taxon>malvids</taxon>
        <taxon>Myrtales</taxon>
        <taxon>Lythraceae</taxon>
        <taxon>Trapa</taxon>
    </lineage>
</organism>
<dbReference type="Proteomes" id="UP001346149">
    <property type="component" value="Unassembled WGS sequence"/>
</dbReference>
<keyword evidence="3" id="KW-0808">Transferase</keyword>
<evidence type="ECO:0000256" key="6">
    <source>
        <dbReference type="SAM" id="Phobius"/>
    </source>
</evidence>
<reference evidence="7 8" key="1">
    <citation type="journal article" date="2023" name="Hortic Res">
        <title>Pangenome of water caltrop reveals structural variations and asymmetric subgenome divergence after allopolyploidization.</title>
        <authorList>
            <person name="Zhang X."/>
            <person name="Chen Y."/>
            <person name="Wang L."/>
            <person name="Yuan Y."/>
            <person name="Fang M."/>
            <person name="Shi L."/>
            <person name="Lu R."/>
            <person name="Comes H.P."/>
            <person name="Ma Y."/>
            <person name="Chen Y."/>
            <person name="Huang G."/>
            <person name="Zhou Y."/>
            <person name="Zheng Z."/>
            <person name="Qiu Y."/>
        </authorList>
    </citation>
    <scope>NUCLEOTIDE SEQUENCE [LARGE SCALE GENOMIC DNA]</scope>
    <source>
        <strain evidence="7">F231</strain>
    </source>
</reference>
<evidence type="ECO:0000256" key="4">
    <source>
        <dbReference type="ARBA" id="ARBA00023136"/>
    </source>
</evidence>
<dbReference type="Pfam" id="PF02485">
    <property type="entry name" value="Branch"/>
    <property type="match status" value="1"/>
</dbReference>
<keyword evidence="6" id="KW-1133">Transmembrane helix</keyword>
<dbReference type="EMBL" id="JAXQNO010000005">
    <property type="protein sequence ID" value="KAK4797730.1"/>
    <property type="molecule type" value="Genomic_DNA"/>
</dbReference>
<name>A0AAN7M294_TRANT</name>
<keyword evidence="5" id="KW-0325">Glycoprotein</keyword>
<dbReference type="GO" id="GO:0016757">
    <property type="term" value="F:glycosyltransferase activity"/>
    <property type="evidence" value="ECO:0007669"/>
    <property type="project" value="UniProtKB-KW"/>
</dbReference>
<dbReference type="InterPro" id="IPR044174">
    <property type="entry name" value="BC10-like"/>
</dbReference>
<keyword evidence="4 6" id="KW-0472">Membrane</keyword>
<dbReference type="AlphaFoldDB" id="A0AAN7M294"/>
<feature type="transmembrane region" description="Helical" evidence="6">
    <location>
        <begin position="31"/>
        <end position="50"/>
    </location>
</feature>